<dbReference type="KEGG" id="lyd:D7I47_02490"/>
<proteinExistence type="predicted"/>
<dbReference type="Pfam" id="PF17765">
    <property type="entry name" value="MLTR_LBD"/>
    <property type="match status" value="1"/>
</dbReference>
<dbReference type="Proteomes" id="UP000278886">
    <property type="component" value="Chromosome"/>
</dbReference>
<reference evidence="3" key="1">
    <citation type="submission" date="2018-09" db="EMBL/GenBank/DDBJ databases">
        <title>Genome sequencing of strain 2DFWR-13.</title>
        <authorList>
            <person name="Heo J."/>
            <person name="Kim S.-J."/>
            <person name="Kwon S.-W."/>
        </authorList>
    </citation>
    <scope>NUCLEOTIDE SEQUENCE [LARGE SCALE GENOMIC DNA]</scope>
    <source>
        <strain evidence="3">2DFWR-13</strain>
    </source>
</reference>
<dbReference type="EMBL" id="CP032630">
    <property type="protein sequence ID" value="AYF97227.1"/>
    <property type="molecule type" value="Genomic_DNA"/>
</dbReference>
<evidence type="ECO:0000313" key="2">
    <source>
        <dbReference type="EMBL" id="AYF97227.1"/>
    </source>
</evidence>
<feature type="domain" description="MmyB-like transcription regulator ligand binding" evidence="1">
    <location>
        <begin position="1"/>
        <end position="148"/>
    </location>
</feature>
<gene>
    <name evidence="2" type="ORF">D7I47_02490</name>
</gene>
<keyword evidence="3" id="KW-1185">Reference proteome</keyword>
<dbReference type="InterPro" id="IPR041413">
    <property type="entry name" value="MLTR_LBD"/>
</dbReference>
<sequence>MPAFMYDKHMTVVAANSLARRLDRVFEPGNNLVLDAFRPRDGGPPDDADLRNKRDQAVAVLRASLRRHPEDGVFLDIVGELAATSAEFSSLWASTTPMKNTDTITFQLRPGESVKLTYHRLEASGRDGEVLVIFHPADQAATRVLDELITRHQGAAE</sequence>
<dbReference type="AlphaFoldDB" id="A0A387B4I4"/>
<dbReference type="Gene3D" id="3.30.450.180">
    <property type="match status" value="1"/>
</dbReference>
<organism evidence="2 3">
    <name type="scientific">Protaetiibacter intestinalis</name>
    <dbReference type="NCBI Taxonomy" id="2419774"/>
    <lineage>
        <taxon>Bacteria</taxon>
        <taxon>Bacillati</taxon>
        <taxon>Actinomycetota</taxon>
        <taxon>Actinomycetes</taxon>
        <taxon>Micrococcales</taxon>
        <taxon>Microbacteriaceae</taxon>
        <taxon>Protaetiibacter</taxon>
    </lineage>
</organism>
<evidence type="ECO:0000313" key="3">
    <source>
        <dbReference type="Proteomes" id="UP000278886"/>
    </source>
</evidence>
<protein>
    <recommendedName>
        <fullName evidence="1">MmyB-like transcription regulator ligand binding domain-containing protein</fullName>
    </recommendedName>
</protein>
<dbReference type="PANTHER" id="PTHR35010">
    <property type="entry name" value="BLL4672 PROTEIN-RELATED"/>
    <property type="match status" value="1"/>
</dbReference>
<accession>A0A387B4I4</accession>
<evidence type="ECO:0000259" key="1">
    <source>
        <dbReference type="Pfam" id="PF17765"/>
    </source>
</evidence>
<name>A0A387B4I4_9MICO</name>